<protein>
    <recommendedName>
        <fullName evidence="7">Paired amphipathic helix protein Sin3a</fullName>
    </recommendedName>
</protein>
<evidence type="ECO:0000256" key="1">
    <source>
        <dbReference type="ARBA" id="ARBA00004123"/>
    </source>
</evidence>
<dbReference type="AlphaFoldDB" id="A0A9W8JTP7"/>
<evidence type="ECO:0000313" key="5">
    <source>
        <dbReference type="EMBL" id="KAJ3501615.1"/>
    </source>
</evidence>
<dbReference type="InterPro" id="IPR003822">
    <property type="entry name" value="PAH"/>
</dbReference>
<dbReference type="PANTHER" id="PTHR12346:SF0">
    <property type="entry name" value="SIN3A, ISOFORM G"/>
    <property type="match status" value="1"/>
</dbReference>
<name>A0A9W8JTP7_9AGAR</name>
<evidence type="ECO:0008006" key="7">
    <source>
        <dbReference type="Google" id="ProtNLM"/>
    </source>
</evidence>
<dbReference type="SUPFAM" id="SSF47762">
    <property type="entry name" value="PAH2 domain"/>
    <property type="match status" value="1"/>
</dbReference>
<dbReference type="GO" id="GO:0000118">
    <property type="term" value="C:histone deacetylase complex"/>
    <property type="evidence" value="ECO:0007669"/>
    <property type="project" value="TreeGrafter"/>
</dbReference>
<organism evidence="5 6">
    <name type="scientific">Agrocybe chaxingu</name>
    <dbReference type="NCBI Taxonomy" id="84603"/>
    <lineage>
        <taxon>Eukaryota</taxon>
        <taxon>Fungi</taxon>
        <taxon>Dikarya</taxon>
        <taxon>Basidiomycota</taxon>
        <taxon>Agaricomycotina</taxon>
        <taxon>Agaricomycetes</taxon>
        <taxon>Agaricomycetidae</taxon>
        <taxon>Agaricales</taxon>
        <taxon>Agaricineae</taxon>
        <taxon>Strophariaceae</taxon>
        <taxon>Agrocybe</taxon>
    </lineage>
</organism>
<reference evidence="5" key="1">
    <citation type="submission" date="2022-07" db="EMBL/GenBank/DDBJ databases">
        <title>Genome Sequence of Agrocybe chaxingu.</title>
        <authorList>
            <person name="Buettner E."/>
        </authorList>
    </citation>
    <scope>NUCLEOTIDE SEQUENCE</scope>
    <source>
        <strain evidence="5">MP-N11</strain>
    </source>
</reference>
<dbReference type="PANTHER" id="PTHR12346">
    <property type="entry name" value="SIN3B-RELATED"/>
    <property type="match status" value="1"/>
</dbReference>
<dbReference type="OrthoDB" id="10265969at2759"/>
<dbReference type="InterPro" id="IPR039774">
    <property type="entry name" value="Sin3-like"/>
</dbReference>
<evidence type="ECO:0000256" key="3">
    <source>
        <dbReference type="ARBA" id="ARBA00023242"/>
    </source>
</evidence>
<comment type="caution">
    <text evidence="5">The sequence shown here is derived from an EMBL/GenBank/DDBJ whole genome shotgun (WGS) entry which is preliminary data.</text>
</comment>
<dbReference type="Gene3D" id="1.20.1160.11">
    <property type="entry name" value="Paired amphipathic helix"/>
    <property type="match status" value="1"/>
</dbReference>
<accession>A0A9W8JTP7</accession>
<dbReference type="InterPro" id="IPR036600">
    <property type="entry name" value="PAH_sf"/>
</dbReference>
<keyword evidence="6" id="KW-1185">Reference proteome</keyword>
<evidence type="ECO:0000313" key="6">
    <source>
        <dbReference type="Proteomes" id="UP001148786"/>
    </source>
</evidence>
<comment type="subcellular location">
    <subcellularLocation>
        <location evidence="1 4">Nucleus</location>
    </subcellularLocation>
</comment>
<proteinExistence type="predicted"/>
<dbReference type="GO" id="GO:0000122">
    <property type="term" value="P:negative regulation of transcription by RNA polymerase II"/>
    <property type="evidence" value="ECO:0007669"/>
    <property type="project" value="TreeGrafter"/>
</dbReference>
<sequence>MHNNPQAVDFLDNMKSQFQEDGAGRYESFLGIMKDFRSNAIDTREVLVRVCGVLNGYPELVKGFNSFLPEGYQLEPSDPNRERDRIPSITINTPKETTVYPRDYRHNMTGSIPPRLLKSQYY</sequence>
<dbReference type="Proteomes" id="UP001148786">
    <property type="component" value="Unassembled WGS sequence"/>
</dbReference>
<evidence type="ECO:0000256" key="2">
    <source>
        <dbReference type="ARBA" id="ARBA00022491"/>
    </source>
</evidence>
<dbReference type="EMBL" id="JANKHO010001408">
    <property type="protein sequence ID" value="KAJ3501615.1"/>
    <property type="molecule type" value="Genomic_DNA"/>
</dbReference>
<dbReference type="PROSITE" id="PS51477">
    <property type="entry name" value="PAH"/>
    <property type="match status" value="1"/>
</dbReference>
<dbReference type="Pfam" id="PF02671">
    <property type="entry name" value="PAH"/>
    <property type="match status" value="1"/>
</dbReference>
<dbReference type="GO" id="GO:0000785">
    <property type="term" value="C:chromatin"/>
    <property type="evidence" value="ECO:0007669"/>
    <property type="project" value="TreeGrafter"/>
</dbReference>
<gene>
    <name evidence="5" type="ORF">NLJ89_g9258</name>
</gene>
<keyword evidence="2" id="KW-0678">Repressor</keyword>
<evidence type="ECO:0000256" key="4">
    <source>
        <dbReference type="PROSITE-ProRule" id="PRU00810"/>
    </source>
</evidence>
<dbReference type="GO" id="GO:0003714">
    <property type="term" value="F:transcription corepressor activity"/>
    <property type="evidence" value="ECO:0007669"/>
    <property type="project" value="InterPro"/>
</dbReference>
<keyword evidence="3 4" id="KW-0539">Nucleus</keyword>